<proteinExistence type="predicted"/>
<feature type="signal peptide" evidence="1">
    <location>
        <begin position="1"/>
        <end position="23"/>
    </location>
</feature>
<dbReference type="PANTHER" id="PTHR36057:SF1">
    <property type="entry name" value="LIPOPROTEIN LIPID ATTACHMENT SITE-LIKE PROTEIN, PUTATIVE (DUF1223)-RELATED"/>
    <property type="match status" value="1"/>
</dbReference>
<feature type="chain" id="PRO_5037651123" evidence="1">
    <location>
        <begin position="24"/>
        <end position="243"/>
    </location>
</feature>
<keyword evidence="3" id="KW-1185">Reference proteome</keyword>
<dbReference type="Proteomes" id="UP000773614">
    <property type="component" value="Unassembled WGS sequence"/>
</dbReference>
<sequence>MIRAGRIAAALSLLLASAGVAAAGPRAVVELFTSEGCSSCPPADAYLAELAERDDVLALAYHVDYWDYLGWRDTLGRQENTERQRAYAEARGDRRVFTPQMIVNGSRSYVGSRSDQIAEAIAGSALPVPVDVRRTPDATIEIRIGGGREAGHRRTTVRFVRYKHQETVTITRGENAGKRIEYRNVVTSIRTIGMWKGEAVTVSLPAEEVMSGGSDGCAVIVQEDAGAGPGAILGAAELDWPSS</sequence>
<gene>
    <name evidence="2" type="ORF">E4O86_16515</name>
</gene>
<comment type="caution">
    <text evidence="2">The sequence shown here is derived from an EMBL/GenBank/DDBJ whole genome shotgun (WGS) entry which is preliminary data.</text>
</comment>
<evidence type="ECO:0000313" key="2">
    <source>
        <dbReference type="EMBL" id="MYZ49317.1"/>
    </source>
</evidence>
<protein>
    <submittedName>
        <fullName evidence="2">DUF1223 domain-containing protein</fullName>
    </submittedName>
</protein>
<dbReference type="InterPro" id="IPR036249">
    <property type="entry name" value="Thioredoxin-like_sf"/>
</dbReference>
<evidence type="ECO:0000256" key="1">
    <source>
        <dbReference type="SAM" id="SignalP"/>
    </source>
</evidence>
<dbReference type="OrthoDB" id="9808254at2"/>
<dbReference type="RefSeq" id="WP_161141657.1">
    <property type="nucleotide sequence ID" value="NZ_SPKJ01000068.1"/>
</dbReference>
<dbReference type="AlphaFoldDB" id="A0A964T8J5"/>
<evidence type="ECO:0000313" key="3">
    <source>
        <dbReference type="Proteomes" id="UP000773614"/>
    </source>
</evidence>
<dbReference type="InterPro" id="IPR010634">
    <property type="entry name" value="DUF1223"/>
</dbReference>
<dbReference type="EMBL" id="SPKJ01000068">
    <property type="protein sequence ID" value="MYZ49317.1"/>
    <property type="molecule type" value="Genomic_DNA"/>
</dbReference>
<dbReference type="SUPFAM" id="SSF52833">
    <property type="entry name" value="Thioredoxin-like"/>
    <property type="match status" value="1"/>
</dbReference>
<accession>A0A964T8J5</accession>
<dbReference type="Pfam" id="PF06764">
    <property type="entry name" value="DUF1223"/>
    <property type="match status" value="1"/>
</dbReference>
<reference evidence="2" key="1">
    <citation type="submission" date="2019-03" db="EMBL/GenBank/DDBJ databases">
        <title>Afifella sp. nov., isolated from activated sludge.</title>
        <authorList>
            <person name="Li Q."/>
            <person name="Liu Y."/>
        </authorList>
    </citation>
    <scope>NUCLEOTIDE SEQUENCE</scope>
    <source>
        <strain evidence="2">L72</strain>
    </source>
</reference>
<name>A0A964T8J5_9HYPH</name>
<organism evidence="2 3">
    <name type="scientific">Propylenella binzhouense</name>
    <dbReference type="NCBI Taxonomy" id="2555902"/>
    <lineage>
        <taxon>Bacteria</taxon>
        <taxon>Pseudomonadati</taxon>
        <taxon>Pseudomonadota</taxon>
        <taxon>Alphaproteobacteria</taxon>
        <taxon>Hyphomicrobiales</taxon>
        <taxon>Propylenellaceae</taxon>
        <taxon>Propylenella</taxon>
    </lineage>
</organism>
<dbReference type="PANTHER" id="PTHR36057">
    <property type="match status" value="1"/>
</dbReference>
<keyword evidence="1" id="KW-0732">Signal</keyword>